<organism evidence="1 2">
    <name type="scientific">Octopus vulgaris</name>
    <name type="common">Common octopus</name>
    <dbReference type="NCBI Taxonomy" id="6645"/>
    <lineage>
        <taxon>Eukaryota</taxon>
        <taxon>Metazoa</taxon>
        <taxon>Spiralia</taxon>
        <taxon>Lophotrochozoa</taxon>
        <taxon>Mollusca</taxon>
        <taxon>Cephalopoda</taxon>
        <taxon>Coleoidea</taxon>
        <taxon>Octopodiformes</taxon>
        <taxon>Octopoda</taxon>
        <taxon>Incirrata</taxon>
        <taxon>Octopodidae</taxon>
        <taxon>Octopus</taxon>
    </lineage>
</organism>
<proteinExistence type="predicted"/>
<dbReference type="Proteomes" id="UP001162480">
    <property type="component" value="Chromosome 17"/>
</dbReference>
<reference evidence="1" key="1">
    <citation type="submission" date="2023-08" db="EMBL/GenBank/DDBJ databases">
        <authorList>
            <person name="Alioto T."/>
            <person name="Alioto T."/>
            <person name="Gomez Garrido J."/>
        </authorList>
    </citation>
    <scope>NUCLEOTIDE SEQUENCE</scope>
</reference>
<dbReference type="AlphaFoldDB" id="A0AA36BIE9"/>
<evidence type="ECO:0000313" key="1">
    <source>
        <dbReference type="EMBL" id="CAI9734980.1"/>
    </source>
</evidence>
<gene>
    <name evidence="1" type="ORF">OCTVUL_1B017131</name>
</gene>
<keyword evidence="2" id="KW-1185">Reference proteome</keyword>
<protein>
    <submittedName>
        <fullName evidence="1">Uncharacterized protein</fullName>
    </submittedName>
</protein>
<evidence type="ECO:0000313" key="2">
    <source>
        <dbReference type="Proteomes" id="UP001162480"/>
    </source>
</evidence>
<name>A0AA36BIE9_OCTVU</name>
<sequence length="70" mass="8012">MASGRHLNNKDEQMVFDFFIRDIRVVHILLLPQLSMCSTEASHHSLFISGIIVKTKNIIAKIHQGFDSDF</sequence>
<dbReference type="EMBL" id="OX597830">
    <property type="protein sequence ID" value="CAI9734980.1"/>
    <property type="molecule type" value="Genomic_DNA"/>
</dbReference>
<accession>A0AA36BIE9</accession>